<dbReference type="NCBIfam" id="NF033537">
    <property type="entry name" value="lasso_biosyn_B2"/>
    <property type="match status" value="1"/>
</dbReference>
<evidence type="ECO:0000259" key="1">
    <source>
        <dbReference type="Pfam" id="PF13471"/>
    </source>
</evidence>
<dbReference type="RefSeq" id="WP_108620186.1">
    <property type="nucleotide sequence ID" value="NZ_CP028901.1"/>
</dbReference>
<dbReference type="AlphaFoldDB" id="A0A2R4XG22"/>
<dbReference type="EMBL" id="CP028901">
    <property type="protein sequence ID" value="AWB32745.1"/>
    <property type="molecule type" value="Genomic_DNA"/>
</dbReference>
<dbReference type="Pfam" id="PF13471">
    <property type="entry name" value="Transglut_core3"/>
    <property type="match status" value="1"/>
</dbReference>
<dbReference type="OrthoDB" id="119963at2"/>
<proteinExistence type="predicted"/>
<sequence>MIVAFQANRQPVRQGGFMGMILLSMSHICARWAGIDRTVRWLSWLGQRTRKRQPGLITAPILAEKALSGMAYLPMRIECLEQSLAVWYQLNRYGHPAELKIGMRITPLSGHAWVVCEDQTYVQTPGLEDFTVVANYPPWAQSSV</sequence>
<evidence type="ECO:0000313" key="2">
    <source>
        <dbReference type="EMBL" id="AWB32745.1"/>
    </source>
</evidence>
<dbReference type="InterPro" id="IPR053521">
    <property type="entry name" value="McjB-like"/>
</dbReference>
<dbReference type="KEGG" id="boz:DBV39_02340"/>
<evidence type="ECO:0000313" key="3">
    <source>
        <dbReference type="Proteomes" id="UP000244571"/>
    </source>
</evidence>
<keyword evidence="3" id="KW-1185">Reference proteome</keyword>
<feature type="domain" description="Microcin J25-processing protein McjB C-terminal" evidence="1">
    <location>
        <begin position="48"/>
        <end position="133"/>
    </location>
</feature>
<name>A0A2R4XG22_9BURK</name>
<organism evidence="2 3">
    <name type="scientific">Orrella marina</name>
    <dbReference type="NCBI Taxonomy" id="2163011"/>
    <lineage>
        <taxon>Bacteria</taxon>
        <taxon>Pseudomonadati</taxon>
        <taxon>Pseudomonadota</taxon>
        <taxon>Betaproteobacteria</taxon>
        <taxon>Burkholderiales</taxon>
        <taxon>Alcaligenaceae</taxon>
        <taxon>Orrella</taxon>
    </lineage>
</organism>
<reference evidence="2 3" key="1">
    <citation type="submission" date="2018-04" db="EMBL/GenBank/DDBJ databases">
        <title>Bordetella sp. HZ20 isolated from seawater.</title>
        <authorList>
            <person name="Sun C."/>
        </authorList>
    </citation>
    <scope>NUCLEOTIDE SEQUENCE [LARGE SCALE GENOMIC DNA]</scope>
    <source>
        <strain evidence="2 3">HZ20</strain>
    </source>
</reference>
<protein>
    <submittedName>
        <fullName evidence="2">Lasso peptide biosynthesis B2 protein</fullName>
    </submittedName>
</protein>
<accession>A0A2R4XG22</accession>
<dbReference type="InterPro" id="IPR032708">
    <property type="entry name" value="McjB_C"/>
</dbReference>
<gene>
    <name evidence="2" type="ORF">DBV39_02340</name>
</gene>
<dbReference type="Proteomes" id="UP000244571">
    <property type="component" value="Chromosome"/>
</dbReference>